<gene>
    <name evidence="2" type="primary">DBP5</name>
    <name evidence="2" type="ORF">SPIL2461_LOCUS17469</name>
</gene>
<dbReference type="GO" id="GO:0005524">
    <property type="term" value="F:ATP binding"/>
    <property type="evidence" value="ECO:0007669"/>
    <property type="project" value="InterPro"/>
</dbReference>
<evidence type="ECO:0000259" key="1">
    <source>
        <dbReference type="Pfam" id="PF00270"/>
    </source>
</evidence>
<protein>
    <submittedName>
        <fullName evidence="2">DBP5 protein</fullName>
    </submittedName>
</protein>
<reference evidence="2" key="1">
    <citation type="submission" date="2021-02" db="EMBL/GenBank/DDBJ databases">
        <authorList>
            <person name="Dougan E. K."/>
            <person name="Rhodes N."/>
            <person name="Thang M."/>
            <person name="Chan C."/>
        </authorList>
    </citation>
    <scope>NUCLEOTIDE SEQUENCE</scope>
</reference>
<accession>A0A812W3Q6</accession>
<comment type="caution">
    <text evidence="2">The sequence shown here is derived from an EMBL/GenBank/DDBJ whole genome shotgun (WGS) entry which is preliminary data.</text>
</comment>
<name>A0A812W3Q6_SYMPI</name>
<organism evidence="2 3">
    <name type="scientific">Symbiodinium pilosum</name>
    <name type="common">Dinoflagellate</name>
    <dbReference type="NCBI Taxonomy" id="2952"/>
    <lineage>
        <taxon>Eukaryota</taxon>
        <taxon>Sar</taxon>
        <taxon>Alveolata</taxon>
        <taxon>Dinophyceae</taxon>
        <taxon>Suessiales</taxon>
        <taxon>Symbiodiniaceae</taxon>
        <taxon>Symbiodinium</taxon>
    </lineage>
</organism>
<evidence type="ECO:0000313" key="3">
    <source>
        <dbReference type="Proteomes" id="UP000649617"/>
    </source>
</evidence>
<dbReference type="Gene3D" id="3.40.50.300">
    <property type="entry name" value="P-loop containing nucleotide triphosphate hydrolases"/>
    <property type="match status" value="1"/>
</dbReference>
<keyword evidence="3" id="KW-1185">Reference proteome</keyword>
<dbReference type="InterPro" id="IPR027417">
    <property type="entry name" value="P-loop_NTPase"/>
</dbReference>
<feature type="non-terminal residue" evidence="2">
    <location>
        <position position="1"/>
    </location>
</feature>
<evidence type="ECO:0000313" key="2">
    <source>
        <dbReference type="EMBL" id="CAE7652898.1"/>
    </source>
</evidence>
<dbReference type="GO" id="GO:0003676">
    <property type="term" value="F:nucleic acid binding"/>
    <property type="evidence" value="ECO:0007669"/>
    <property type="project" value="InterPro"/>
</dbReference>
<dbReference type="EMBL" id="CAJNIZ010043187">
    <property type="protein sequence ID" value="CAE7652898.1"/>
    <property type="molecule type" value="Genomic_DNA"/>
</dbReference>
<proteinExistence type="predicted"/>
<dbReference type="Proteomes" id="UP000649617">
    <property type="component" value="Unassembled WGS sequence"/>
</dbReference>
<dbReference type="SUPFAM" id="SSF52540">
    <property type="entry name" value="P-loop containing nucleoside triphosphate hydrolases"/>
    <property type="match status" value="1"/>
</dbReference>
<feature type="domain" description="DEAD/DEAH-box helicase" evidence="1">
    <location>
        <begin position="27"/>
        <end position="103"/>
    </location>
</feature>
<dbReference type="AlphaFoldDB" id="A0A812W3Q6"/>
<sequence length="106" mass="11349">VCAWHFHDSLLEGTITDMELMPGEAAKTKCFSAMLSGLDIAVRRPQAIILSPTSDLAKRNYDLMNLIGLGIGLNAKLVGPGTERVRKTIDAQILLGTPGKIMDKGG</sequence>
<dbReference type="OrthoDB" id="10265785at2759"/>
<dbReference type="Pfam" id="PF00270">
    <property type="entry name" value="DEAD"/>
    <property type="match status" value="1"/>
</dbReference>
<dbReference type="InterPro" id="IPR011545">
    <property type="entry name" value="DEAD/DEAH_box_helicase_dom"/>
</dbReference>